<comment type="similarity">
    <text evidence="2 5">Belongs to the MoeA family.</text>
</comment>
<dbReference type="InterPro" id="IPR036688">
    <property type="entry name" value="MoeA_C_domain_IV_sf"/>
</dbReference>
<reference evidence="8" key="1">
    <citation type="journal article" date="2019" name="Int. J. Syst. Evol. Microbiol.">
        <title>The Global Catalogue of Microorganisms (GCM) 10K type strain sequencing project: providing services to taxonomists for standard genome sequencing and annotation.</title>
        <authorList>
            <consortium name="The Broad Institute Genomics Platform"/>
            <consortium name="The Broad Institute Genome Sequencing Center for Infectious Disease"/>
            <person name="Wu L."/>
            <person name="Ma J."/>
        </authorList>
    </citation>
    <scope>NUCLEOTIDE SEQUENCE [LARGE SCALE GENOMIC DNA]</scope>
    <source>
        <strain evidence="8">JCM 18958</strain>
    </source>
</reference>
<evidence type="ECO:0000256" key="2">
    <source>
        <dbReference type="ARBA" id="ARBA00010763"/>
    </source>
</evidence>
<comment type="pathway">
    <text evidence="5">Cofactor biosynthesis; molybdopterin biosynthesis.</text>
</comment>
<dbReference type="CDD" id="cd00887">
    <property type="entry name" value="MoeA"/>
    <property type="match status" value="1"/>
</dbReference>
<accession>A0ABP8X0B3</accession>
<dbReference type="InterPro" id="IPR001453">
    <property type="entry name" value="MoaB/Mog_dom"/>
</dbReference>
<proteinExistence type="inferred from homology"/>
<dbReference type="InterPro" id="IPR038987">
    <property type="entry name" value="MoeA-like"/>
</dbReference>
<evidence type="ECO:0000313" key="8">
    <source>
        <dbReference type="Proteomes" id="UP001501446"/>
    </source>
</evidence>
<keyword evidence="8" id="KW-1185">Reference proteome</keyword>
<dbReference type="Proteomes" id="UP001501446">
    <property type="component" value="Unassembled WGS sequence"/>
</dbReference>
<dbReference type="Gene3D" id="3.90.105.10">
    <property type="entry name" value="Molybdopterin biosynthesis moea protein, domain 2"/>
    <property type="match status" value="1"/>
</dbReference>
<dbReference type="Gene3D" id="2.170.190.11">
    <property type="entry name" value="Molybdopterin biosynthesis moea protein, domain 3"/>
    <property type="match status" value="1"/>
</dbReference>
<dbReference type="Pfam" id="PF00994">
    <property type="entry name" value="MoCF_biosynth"/>
    <property type="match status" value="1"/>
</dbReference>
<evidence type="ECO:0000256" key="4">
    <source>
        <dbReference type="ARBA" id="ARBA00047317"/>
    </source>
</evidence>
<comment type="function">
    <text evidence="1 5">Catalyzes the insertion of molybdate into adenylated molybdopterin with the concomitant release of AMP.</text>
</comment>
<feature type="domain" description="MoaB/Mog" evidence="6">
    <location>
        <begin position="201"/>
        <end position="339"/>
    </location>
</feature>
<gene>
    <name evidence="7" type="ORF">GCM10025781_15860</name>
</gene>
<keyword evidence="5" id="KW-0460">Magnesium</keyword>
<dbReference type="SMART" id="SM00852">
    <property type="entry name" value="MoCF_biosynth"/>
    <property type="match status" value="1"/>
</dbReference>
<evidence type="ECO:0000313" key="7">
    <source>
        <dbReference type="EMBL" id="GAA4698605.1"/>
    </source>
</evidence>
<evidence type="ECO:0000256" key="3">
    <source>
        <dbReference type="ARBA" id="ARBA00022505"/>
    </source>
</evidence>
<dbReference type="EMBL" id="BAABLN010000022">
    <property type="protein sequence ID" value="GAA4698605.1"/>
    <property type="molecule type" value="Genomic_DNA"/>
</dbReference>
<dbReference type="InterPro" id="IPR036425">
    <property type="entry name" value="MoaB/Mog-like_dom_sf"/>
</dbReference>
<dbReference type="InterPro" id="IPR036135">
    <property type="entry name" value="MoeA_linker/N_sf"/>
</dbReference>
<protein>
    <recommendedName>
        <fullName evidence="5">Molybdopterin molybdenumtransferase</fullName>
        <ecNumber evidence="5">2.10.1.1</ecNumber>
    </recommendedName>
</protein>
<dbReference type="Gene3D" id="2.40.340.10">
    <property type="entry name" value="MoeA, C-terminal, domain IV"/>
    <property type="match status" value="1"/>
</dbReference>
<name>A0ABP8X0B3_9MICC</name>
<dbReference type="SUPFAM" id="SSF63882">
    <property type="entry name" value="MoeA N-terminal region -like"/>
    <property type="match status" value="1"/>
</dbReference>
<keyword evidence="3 5" id="KW-0500">Molybdenum</keyword>
<dbReference type="EC" id="2.10.1.1" evidence="5"/>
<evidence type="ECO:0000256" key="1">
    <source>
        <dbReference type="ARBA" id="ARBA00002901"/>
    </source>
</evidence>
<dbReference type="Gene3D" id="3.40.980.10">
    <property type="entry name" value="MoaB/Mog-like domain"/>
    <property type="match status" value="1"/>
</dbReference>
<keyword evidence="5" id="KW-0808">Transferase</keyword>
<dbReference type="InterPro" id="IPR005110">
    <property type="entry name" value="MoeA_linker/N"/>
</dbReference>
<evidence type="ECO:0000259" key="6">
    <source>
        <dbReference type="SMART" id="SM00852"/>
    </source>
</evidence>
<organism evidence="7 8">
    <name type="scientific">Kocuria gwangalliensis</name>
    <dbReference type="NCBI Taxonomy" id="501592"/>
    <lineage>
        <taxon>Bacteria</taxon>
        <taxon>Bacillati</taxon>
        <taxon>Actinomycetota</taxon>
        <taxon>Actinomycetes</taxon>
        <taxon>Micrococcales</taxon>
        <taxon>Micrococcaceae</taxon>
        <taxon>Kocuria</taxon>
    </lineage>
</organism>
<dbReference type="Pfam" id="PF03453">
    <property type="entry name" value="MoeA_N"/>
    <property type="match status" value="1"/>
</dbReference>
<evidence type="ECO:0000256" key="5">
    <source>
        <dbReference type="RuleBase" id="RU365090"/>
    </source>
</evidence>
<dbReference type="PANTHER" id="PTHR10192">
    <property type="entry name" value="MOLYBDOPTERIN BIOSYNTHESIS PROTEIN"/>
    <property type="match status" value="1"/>
</dbReference>
<sequence length="431" mass="44214">MAESAPVPHTTWRGIAPVHHARRTQAQQLAYELGRAVATTLPPSTSVGLPAAVGATLAQDVRALCPVPHYTSSAMDGYAVRGSGPWRVVAGDPTVHEAASTAAVHLAPGQAVPVVTGGVIPAGAQTIIRDEYAVHSGNDLRFDESRPRSELAGRHIRPAGTECSAGDVVLTAGTVVTPADVAFVAVSGVDTLPVVPVPDVRLLLTGSEVQVSGIPAPGFVRDAFSPSLPAVLQALGARVASVQRIPDEAAAFASALDDAVVHHLPLVITTGGTARSRADHVRAHLERHAIPIIDELDLQPGHPTVFAVCTPGTAVLALPGNPLAAMTALTLLAVPFLHGVLGRPVPANPHVRVAHDIAGARREQLLPAVRDADGAWSPCRDTGANMLGGLSRADALLSVPVQGLSAGAQTTALPLPWSGGSVRSEVPQPHG</sequence>
<dbReference type="RefSeq" id="WP_345311127.1">
    <property type="nucleotide sequence ID" value="NZ_BAABLN010000022.1"/>
</dbReference>
<dbReference type="PANTHER" id="PTHR10192:SF5">
    <property type="entry name" value="GEPHYRIN"/>
    <property type="match status" value="1"/>
</dbReference>
<comment type="caution">
    <text evidence="7">The sequence shown here is derived from an EMBL/GenBank/DDBJ whole genome shotgun (WGS) entry which is preliminary data.</text>
</comment>
<keyword evidence="5" id="KW-0501">Molybdenum cofactor biosynthesis</keyword>
<keyword evidence="5" id="KW-0479">Metal-binding</keyword>
<comment type="cofactor">
    <cofactor evidence="5">
        <name>Mg(2+)</name>
        <dbReference type="ChEBI" id="CHEBI:18420"/>
    </cofactor>
</comment>
<dbReference type="SUPFAM" id="SSF53218">
    <property type="entry name" value="Molybdenum cofactor biosynthesis proteins"/>
    <property type="match status" value="1"/>
</dbReference>
<comment type="catalytic activity">
    <reaction evidence="4">
        <text>adenylyl-molybdopterin + molybdate = Mo-molybdopterin + AMP + H(+)</text>
        <dbReference type="Rhea" id="RHEA:35047"/>
        <dbReference type="ChEBI" id="CHEBI:15378"/>
        <dbReference type="ChEBI" id="CHEBI:36264"/>
        <dbReference type="ChEBI" id="CHEBI:62727"/>
        <dbReference type="ChEBI" id="CHEBI:71302"/>
        <dbReference type="ChEBI" id="CHEBI:456215"/>
        <dbReference type="EC" id="2.10.1.1"/>
    </reaction>
</comment>